<evidence type="ECO:0000313" key="3">
    <source>
        <dbReference type="EMBL" id="TEU25642.1"/>
    </source>
</evidence>
<dbReference type="Proteomes" id="UP000297834">
    <property type="component" value="Unassembled WGS sequence"/>
</dbReference>
<accession>A0A4Y7XBK2</accession>
<keyword evidence="1" id="KW-0732">Signal</keyword>
<comment type="caution">
    <text evidence="3">The sequence shown here is derived from an EMBL/GenBank/DDBJ whole genome shotgun (WGS) entry which is preliminary data.</text>
</comment>
<protein>
    <submittedName>
        <fullName evidence="3">Polyisoprenoid-binding protein</fullName>
    </submittedName>
</protein>
<dbReference type="SMART" id="SM00867">
    <property type="entry name" value="YceI"/>
    <property type="match status" value="1"/>
</dbReference>
<dbReference type="InterPro" id="IPR036761">
    <property type="entry name" value="TTHA0802/YceI-like_sf"/>
</dbReference>
<dbReference type="EMBL" id="SNTY01000036">
    <property type="protein sequence ID" value="TEU25642.1"/>
    <property type="molecule type" value="Genomic_DNA"/>
</dbReference>
<dbReference type="OrthoDB" id="9811006at2"/>
<proteinExistence type="predicted"/>
<dbReference type="Pfam" id="PF04264">
    <property type="entry name" value="YceI"/>
    <property type="match status" value="1"/>
</dbReference>
<feature type="signal peptide" evidence="1">
    <location>
        <begin position="1"/>
        <end position="21"/>
    </location>
</feature>
<sequence length="191" mass="20751">MLAHTTVISTALIAASSTSMAATTDYQIDSKHTATLFSWSHFGFSNPTANFNDVQGVISVDDKHPEKSSVSVTIPVKSVDSHVEALDKEFLTDAWFNEAKYPNITFKSTKVQTKDKKHFKITGDLTVKGVTKPVVLNATLNGKGEHPMAKKQAIGFNATTSFKRSDFGIAQYVPAVSDEIKVNITTEALAK</sequence>
<keyword evidence="4" id="KW-1185">Reference proteome</keyword>
<dbReference type="PANTHER" id="PTHR34406:SF1">
    <property type="entry name" value="PROTEIN YCEI"/>
    <property type="match status" value="1"/>
</dbReference>
<dbReference type="STRING" id="1120977.GCA_000619845_03027"/>
<evidence type="ECO:0000259" key="2">
    <source>
        <dbReference type="SMART" id="SM00867"/>
    </source>
</evidence>
<organism evidence="3 4">
    <name type="scientific">Alkanindiges illinoisensis</name>
    <dbReference type="NCBI Taxonomy" id="197183"/>
    <lineage>
        <taxon>Bacteria</taxon>
        <taxon>Pseudomonadati</taxon>
        <taxon>Pseudomonadota</taxon>
        <taxon>Gammaproteobacteria</taxon>
        <taxon>Moraxellales</taxon>
        <taxon>Moraxellaceae</taxon>
        <taxon>Alkanindiges</taxon>
    </lineage>
</organism>
<dbReference type="RefSeq" id="WP_134244790.1">
    <property type="nucleotide sequence ID" value="NZ_SNTY01000036.1"/>
</dbReference>
<dbReference type="AlphaFoldDB" id="A0A4Y7XBK2"/>
<dbReference type="PANTHER" id="PTHR34406">
    <property type="entry name" value="PROTEIN YCEI"/>
    <property type="match status" value="1"/>
</dbReference>
<name>A0A4Y7XBK2_9GAMM</name>
<gene>
    <name evidence="3" type="ORF">E2B99_09275</name>
</gene>
<evidence type="ECO:0000256" key="1">
    <source>
        <dbReference type="SAM" id="SignalP"/>
    </source>
</evidence>
<feature type="domain" description="Lipid/polyisoprenoid-binding YceI-like" evidence="2">
    <location>
        <begin position="25"/>
        <end position="189"/>
    </location>
</feature>
<evidence type="ECO:0000313" key="4">
    <source>
        <dbReference type="Proteomes" id="UP000297834"/>
    </source>
</evidence>
<dbReference type="InterPro" id="IPR007372">
    <property type="entry name" value="Lipid/polyisoprenoid-bd_YceI"/>
</dbReference>
<dbReference type="Gene3D" id="2.40.128.110">
    <property type="entry name" value="Lipid/polyisoprenoid-binding, YceI-like"/>
    <property type="match status" value="1"/>
</dbReference>
<reference evidence="3 4" key="1">
    <citation type="submission" date="2019-03" db="EMBL/GenBank/DDBJ databases">
        <title>Alkanindiges illinoisensis: a potential pathogenic isolated from ascites of a gastric cancer patient with abdominal metastasis.</title>
        <authorList>
            <person name="Hu X."/>
            <person name="Yang B."/>
            <person name="Yan X."/>
            <person name="Lin L."/>
            <person name="Zhao H."/>
            <person name="Zhou F."/>
            <person name="Su B."/>
            <person name="Chen J."/>
            <person name="Rui Y."/>
            <person name="Wang Q."/>
            <person name="Zheng L."/>
        </authorList>
    </citation>
    <scope>NUCLEOTIDE SEQUENCE [LARGE SCALE GENOMIC DNA]</scope>
    <source>
        <strain evidence="3 4">NFYY 23406</strain>
    </source>
</reference>
<feature type="chain" id="PRO_5021466557" evidence="1">
    <location>
        <begin position="22"/>
        <end position="191"/>
    </location>
</feature>
<dbReference type="SUPFAM" id="SSF101874">
    <property type="entry name" value="YceI-like"/>
    <property type="match status" value="1"/>
</dbReference>